<reference evidence="4" key="1">
    <citation type="submission" date="2016-10" db="EMBL/GenBank/DDBJ databases">
        <authorList>
            <person name="Varghese N."/>
            <person name="Submissions S."/>
        </authorList>
    </citation>
    <scope>NUCLEOTIDE SEQUENCE [LARGE SCALE GENOMIC DNA]</scope>
    <source>
        <strain evidence="4">CGMCC 1.10119</strain>
    </source>
</reference>
<evidence type="ECO:0000256" key="1">
    <source>
        <dbReference type="SAM" id="Phobius"/>
    </source>
</evidence>
<organism evidence="3 4">
    <name type="scientific">Halogranum gelatinilyticum</name>
    <dbReference type="NCBI Taxonomy" id="660521"/>
    <lineage>
        <taxon>Archaea</taxon>
        <taxon>Methanobacteriati</taxon>
        <taxon>Methanobacteriota</taxon>
        <taxon>Stenosarchaea group</taxon>
        <taxon>Halobacteria</taxon>
        <taxon>Halobacteriales</taxon>
        <taxon>Haloferacaceae</taxon>
    </lineage>
</organism>
<evidence type="ECO:0000259" key="2">
    <source>
        <dbReference type="Pfam" id="PF24035"/>
    </source>
</evidence>
<dbReference type="EMBL" id="FNHL01000002">
    <property type="protein sequence ID" value="SDM36879.1"/>
    <property type="molecule type" value="Genomic_DNA"/>
</dbReference>
<feature type="transmembrane region" description="Helical" evidence="1">
    <location>
        <begin position="146"/>
        <end position="164"/>
    </location>
</feature>
<accession>A0A1G9SN52</accession>
<dbReference type="OrthoDB" id="331021at2157"/>
<dbReference type="AlphaFoldDB" id="A0A1G9SN52"/>
<dbReference type="Pfam" id="PF24035">
    <property type="entry name" value="DUF7344"/>
    <property type="match status" value="1"/>
</dbReference>
<feature type="transmembrane region" description="Helical" evidence="1">
    <location>
        <begin position="121"/>
        <end position="140"/>
    </location>
</feature>
<sequence>MFTQTQSRLPECEIHTILSNPRRRAAIKELCSSPGTISVRDLSEVIAATETGQTPAPRNVRESVYISLHQTHLPKLHELGVIEYDRELKEVYLLDAAKDLDRYMDVVTAFGITWGGYYRSLGVFGLAVVVAALAGVPGLAAVDPLLWASGFLGAFSLSTAYQLWTDRWNVLRNLRR</sequence>
<protein>
    <recommendedName>
        <fullName evidence="2">DUF7344 domain-containing protein</fullName>
    </recommendedName>
</protein>
<feature type="domain" description="DUF7344" evidence="2">
    <location>
        <begin position="15"/>
        <end position="91"/>
    </location>
</feature>
<dbReference type="Proteomes" id="UP000199451">
    <property type="component" value="Unassembled WGS sequence"/>
</dbReference>
<dbReference type="InterPro" id="IPR036388">
    <property type="entry name" value="WH-like_DNA-bd_sf"/>
</dbReference>
<keyword evidence="1" id="KW-1133">Transmembrane helix</keyword>
<gene>
    <name evidence="3" type="ORF">SAMN04487949_1430</name>
</gene>
<keyword evidence="1" id="KW-0472">Membrane</keyword>
<evidence type="ECO:0000313" key="4">
    <source>
        <dbReference type="Proteomes" id="UP000199451"/>
    </source>
</evidence>
<keyword evidence="4" id="KW-1185">Reference proteome</keyword>
<dbReference type="InterPro" id="IPR055768">
    <property type="entry name" value="DUF7344"/>
</dbReference>
<proteinExistence type="predicted"/>
<keyword evidence="1" id="KW-0812">Transmembrane</keyword>
<evidence type="ECO:0000313" key="3">
    <source>
        <dbReference type="EMBL" id="SDM36879.1"/>
    </source>
</evidence>
<name>A0A1G9SN52_9EURY</name>
<dbReference type="RefSeq" id="WP_089695779.1">
    <property type="nucleotide sequence ID" value="NZ_FNHL01000002.1"/>
</dbReference>
<dbReference type="Gene3D" id="1.10.10.10">
    <property type="entry name" value="Winged helix-like DNA-binding domain superfamily/Winged helix DNA-binding domain"/>
    <property type="match status" value="1"/>
</dbReference>